<accession>A0A1D9P5T6</accession>
<organism evidence="1 2">
    <name type="scientific">Butyrivibrio hungatei</name>
    <dbReference type="NCBI Taxonomy" id="185008"/>
    <lineage>
        <taxon>Bacteria</taxon>
        <taxon>Bacillati</taxon>
        <taxon>Bacillota</taxon>
        <taxon>Clostridia</taxon>
        <taxon>Lachnospirales</taxon>
        <taxon>Lachnospiraceae</taxon>
        <taxon>Butyrivibrio</taxon>
    </lineage>
</organism>
<proteinExistence type="predicted"/>
<dbReference type="Proteomes" id="UP000179284">
    <property type="component" value="Plasmid pNP144"/>
</dbReference>
<protein>
    <submittedName>
        <fullName evidence="1">Uncharacterized protein</fullName>
    </submittedName>
</protein>
<dbReference type="KEGG" id="bhu:bhn_II100"/>
<dbReference type="EMBL" id="CP017832">
    <property type="protein sequence ID" value="AOZ97899.1"/>
    <property type="molecule type" value="Genomic_DNA"/>
</dbReference>
<keyword evidence="1" id="KW-0614">Plasmid</keyword>
<keyword evidence="2" id="KW-1185">Reference proteome</keyword>
<sequence>MNRLTDKELLLTSECILKAMESMEEAKRHIVGPELVKALDIKMAELKALN</sequence>
<geneLocation type="plasmid" evidence="2">
    <name>pnp144</name>
</geneLocation>
<dbReference type="AlphaFoldDB" id="A0A1D9P5T6"/>
<evidence type="ECO:0000313" key="1">
    <source>
        <dbReference type="EMBL" id="AOZ97899.1"/>
    </source>
</evidence>
<evidence type="ECO:0000313" key="2">
    <source>
        <dbReference type="Proteomes" id="UP000179284"/>
    </source>
</evidence>
<gene>
    <name evidence="1" type="ORF">bhn_II100</name>
</gene>
<reference evidence="2" key="1">
    <citation type="submission" date="2016-10" db="EMBL/GenBank/DDBJ databases">
        <title>The complete genome sequence of the rumen bacterium Butyrivibrio hungatei MB2003.</title>
        <authorList>
            <person name="Palevich N."/>
            <person name="Kelly W.J."/>
            <person name="Leahy S.C."/>
            <person name="Altermann E."/>
            <person name="Rakonjac J."/>
            <person name="Attwood G.T."/>
        </authorList>
    </citation>
    <scope>NUCLEOTIDE SEQUENCE [LARGE SCALE GENOMIC DNA]</scope>
    <source>
        <strain evidence="2">MB2003</strain>
        <plasmid evidence="2">Plasmid pnp144</plasmid>
    </source>
</reference>
<name>A0A1D9P5T6_9FIRM</name>
<dbReference type="RefSeq" id="WP_161487348.1">
    <property type="nucleotide sequence ID" value="NZ_CP017832.1"/>
</dbReference>